<dbReference type="InterPro" id="IPR005119">
    <property type="entry name" value="LysR_subst-bd"/>
</dbReference>
<proteinExistence type="inferred from homology"/>
<evidence type="ECO:0000313" key="7">
    <source>
        <dbReference type="Proteomes" id="UP000297475"/>
    </source>
</evidence>
<keyword evidence="7" id="KW-1185">Reference proteome</keyword>
<dbReference type="InterPro" id="IPR036388">
    <property type="entry name" value="WH-like_DNA-bd_sf"/>
</dbReference>
<dbReference type="SUPFAM" id="SSF53850">
    <property type="entry name" value="Periplasmic binding protein-like II"/>
    <property type="match status" value="1"/>
</dbReference>
<keyword evidence="2" id="KW-0805">Transcription regulation</keyword>
<dbReference type="AlphaFoldDB" id="A0A4Z0WAN8"/>
<evidence type="ECO:0000313" key="6">
    <source>
        <dbReference type="EMBL" id="TGG94259.1"/>
    </source>
</evidence>
<accession>A0A4Z0WAN8</accession>
<sequence>MDIRHLRHFVAVAEELHFGRAARRLNMEQAPLSQSIKRFEEYLGGALFDRAARSGTQLTPLGQQLLPDARRLVSEFELTMQNAQLAATGEQRPVKVGFVTAGILQLVPQAIRRLHQVAPDIQVKLREAGTADLLDMLRDDELDVCITLPSEHCPPGIQMMEIRRDRTMLAICRHHALAEQKIITVDDIRKEPLIFFPRAVNPYLYKRLHDYFNAHDYTPSIEQEAKLTPTMLALVSAGLGVCFVQQSAALLPFPDVTLREIDDLSDAVPWSLMLAWKPRLANDGVMRFIDCLKAAAQDADNATPAAAP</sequence>
<dbReference type="Pfam" id="PF03466">
    <property type="entry name" value="LysR_substrate"/>
    <property type="match status" value="1"/>
</dbReference>
<dbReference type="OrthoDB" id="9811588at2"/>
<evidence type="ECO:0000256" key="3">
    <source>
        <dbReference type="ARBA" id="ARBA00023125"/>
    </source>
</evidence>
<dbReference type="GO" id="GO:0032993">
    <property type="term" value="C:protein-DNA complex"/>
    <property type="evidence" value="ECO:0007669"/>
    <property type="project" value="TreeGrafter"/>
</dbReference>
<dbReference type="InterPro" id="IPR036390">
    <property type="entry name" value="WH_DNA-bd_sf"/>
</dbReference>
<dbReference type="EMBL" id="SRMF01000002">
    <property type="protein sequence ID" value="TGG94259.1"/>
    <property type="molecule type" value="Genomic_DNA"/>
</dbReference>
<dbReference type="Proteomes" id="UP000297475">
    <property type="component" value="Unassembled WGS sequence"/>
</dbReference>
<dbReference type="RefSeq" id="WP_135482826.1">
    <property type="nucleotide sequence ID" value="NZ_SRMF01000002.1"/>
</dbReference>
<protein>
    <submittedName>
        <fullName evidence="6">LysR family transcriptional regulator</fullName>
    </submittedName>
</protein>
<name>A0A4Z0WAN8_9GAMM</name>
<dbReference type="PROSITE" id="PS50931">
    <property type="entry name" value="HTH_LYSR"/>
    <property type="match status" value="1"/>
</dbReference>
<dbReference type="SUPFAM" id="SSF46785">
    <property type="entry name" value="Winged helix' DNA-binding domain"/>
    <property type="match status" value="1"/>
</dbReference>
<evidence type="ECO:0000256" key="1">
    <source>
        <dbReference type="ARBA" id="ARBA00009437"/>
    </source>
</evidence>
<dbReference type="PRINTS" id="PR00039">
    <property type="entry name" value="HTHLYSR"/>
</dbReference>
<dbReference type="InterPro" id="IPR000847">
    <property type="entry name" value="LysR_HTH_N"/>
</dbReference>
<reference evidence="6 7" key="1">
    <citation type="submission" date="2019-04" db="EMBL/GenBank/DDBJ databases">
        <title>Natronospirillum operosus gen. nov., sp. nov., a haloalkaliphilic satellite isolated from decaying biomass of laboratory culture of cyanobacterium Geitlerinema sp. and proposal of Natronospirillaceae fam. nov. and Saccharospirillaceae fam. nov.</title>
        <authorList>
            <person name="Kevbrin V."/>
            <person name="Boltyanskaya Y."/>
            <person name="Koziaeva V."/>
            <person name="Grouzdev D.S."/>
            <person name="Park M."/>
            <person name="Cho J."/>
        </authorList>
    </citation>
    <scope>NUCLEOTIDE SEQUENCE [LARGE SCALE GENOMIC DNA]</scope>
    <source>
        <strain evidence="6 7">G-116</strain>
    </source>
</reference>
<keyword evidence="3" id="KW-0238">DNA-binding</keyword>
<comment type="similarity">
    <text evidence="1">Belongs to the LysR transcriptional regulatory family.</text>
</comment>
<evidence type="ECO:0000259" key="5">
    <source>
        <dbReference type="PROSITE" id="PS50931"/>
    </source>
</evidence>
<dbReference type="Pfam" id="PF00126">
    <property type="entry name" value="HTH_1"/>
    <property type="match status" value="1"/>
</dbReference>
<evidence type="ECO:0000256" key="4">
    <source>
        <dbReference type="ARBA" id="ARBA00023163"/>
    </source>
</evidence>
<organism evidence="6 7">
    <name type="scientific">Natronospirillum operosum</name>
    <dbReference type="NCBI Taxonomy" id="2759953"/>
    <lineage>
        <taxon>Bacteria</taxon>
        <taxon>Pseudomonadati</taxon>
        <taxon>Pseudomonadota</taxon>
        <taxon>Gammaproteobacteria</taxon>
        <taxon>Oceanospirillales</taxon>
        <taxon>Natronospirillaceae</taxon>
        <taxon>Natronospirillum</taxon>
    </lineage>
</organism>
<comment type="caution">
    <text evidence="6">The sequence shown here is derived from an EMBL/GenBank/DDBJ whole genome shotgun (WGS) entry which is preliminary data.</text>
</comment>
<keyword evidence="4" id="KW-0804">Transcription</keyword>
<dbReference type="GO" id="GO:0003700">
    <property type="term" value="F:DNA-binding transcription factor activity"/>
    <property type="evidence" value="ECO:0007669"/>
    <property type="project" value="InterPro"/>
</dbReference>
<feature type="domain" description="HTH lysR-type" evidence="5">
    <location>
        <begin position="1"/>
        <end position="59"/>
    </location>
</feature>
<dbReference type="GO" id="GO:0003677">
    <property type="term" value="F:DNA binding"/>
    <property type="evidence" value="ECO:0007669"/>
    <property type="project" value="UniProtKB-KW"/>
</dbReference>
<dbReference type="PANTHER" id="PTHR30346:SF0">
    <property type="entry name" value="HCA OPERON TRANSCRIPTIONAL ACTIVATOR HCAR"/>
    <property type="match status" value="1"/>
</dbReference>
<evidence type="ECO:0000256" key="2">
    <source>
        <dbReference type="ARBA" id="ARBA00023015"/>
    </source>
</evidence>
<dbReference type="Gene3D" id="1.10.10.10">
    <property type="entry name" value="Winged helix-like DNA-binding domain superfamily/Winged helix DNA-binding domain"/>
    <property type="match status" value="1"/>
</dbReference>
<dbReference type="Gene3D" id="3.40.190.10">
    <property type="entry name" value="Periplasmic binding protein-like II"/>
    <property type="match status" value="2"/>
</dbReference>
<dbReference type="FunFam" id="1.10.10.10:FF:000001">
    <property type="entry name" value="LysR family transcriptional regulator"/>
    <property type="match status" value="1"/>
</dbReference>
<gene>
    <name evidence="6" type="ORF">E4656_08830</name>
</gene>
<dbReference type="PANTHER" id="PTHR30346">
    <property type="entry name" value="TRANSCRIPTIONAL DUAL REGULATOR HCAR-RELATED"/>
    <property type="match status" value="1"/>
</dbReference>
<dbReference type="CDD" id="cd08414">
    <property type="entry name" value="PBP2_LTTR_aromatics_like"/>
    <property type="match status" value="1"/>
</dbReference>